<name>A0ABY4EG10_VITST</name>
<evidence type="ECO:0000313" key="2">
    <source>
        <dbReference type="Proteomes" id="UP000832034"/>
    </source>
</evidence>
<proteinExistence type="predicted"/>
<dbReference type="RefSeq" id="WP_019957842.1">
    <property type="nucleotide sequence ID" value="NZ_CP091512.1"/>
</dbReference>
<dbReference type="EMBL" id="CP091512">
    <property type="protein sequence ID" value="UOO93633.1"/>
    <property type="molecule type" value="Genomic_DNA"/>
</dbReference>
<dbReference type="SMART" id="SM00855">
    <property type="entry name" value="PGAM"/>
    <property type="match status" value="1"/>
</dbReference>
<dbReference type="InterPro" id="IPR029033">
    <property type="entry name" value="His_PPase_superfam"/>
</dbReference>
<gene>
    <name evidence="1" type="ORF">LVJ81_06305</name>
</gene>
<protein>
    <submittedName>
        <fullName evidence="1">Histidine phosphatase family protein</fullName>
    </submittedName>
</protein>
<organism evidence="1 2">
    <name type="scientific">Vitreoscilla stercoraria</name>
    <dbReference type="NCBI Taxonomy" id="61"/>
    <lineage>
        <taxon>Bacteria</taxon>
        <taxon>Pseudomonadati</taxon>
        <taxon>Pseudomonadota</taxon>
        <taxon>Betaproteobacteria</taxon>
        <taxon>Neisseriales</taxon>
        <taxon>Neisseriaceae</taxon>
        <taxon>Vitreoscilla</taxon>
    </lineage>
</organism>
<dbReference type="Proteomes" id="UP000832034">
    <property type="component" value="Chromosome"/>
</dbReference>
<dbReference type="InterPro" id="IPR013078">
    <property type="entry name" value="His_Pase_superF_clade-1"/>
</dbReference>
<reference evidence="1" key="2">
    <citation type="journal article" date="2022" name="Res Sq">
        <title>Evolution of multicellular longitudinally dividing oral cavity symbionts (Neisseriaceae).</title>
        <authorList>
            <person name="Nyongesa S."/>
            <person name="Weber P."/>
            <person name="Bernet E."/>
            <person name="Pullido F."/>
            <person name="Nieckarz M."/>
            <person name="Delaby M."/>
            <person name="Nieves C."/>
            <person name="Viehboeck T."/>
            <person name="Krause N."/>
            <person name="Rivera-Millot A."/>
            <person name="Nakamura A."/>
            <person name="Vischer N."/>
            <person name="VanNieuwenhze M."/>
            <person name="Brun Y."/>
            <person name="Cava F."/>
            <person name="Bulgheresi S."/>
            <person name="Veyrier F."/>
        </authorList>
    </citation>
    <scope>NUCLEOTIDE SEQUENCE</scope>
    <source>
        <strain evidence="1">SAG 1488-6</strain>
    </source>
</reference>
<keyword evidence="2" id="KW-1185">Reference proteome</keyword>
<dbReference type="Gene3D" id="3.40.50.1240">
    <property type="entry name" value="Phosphoglycerate mutase-like"/>
    <property type="match status" value="1"/>
</dbReference>
<dbReference type="Pfam" id="PF00300">
    <property type="entry name" value="His_Phos_1"/>
    <property type="match status" value="1"/>
</dbReference>
<evidence type="ECO:0000313" key="1">
    <source>
        <dbReference type="EMBL" id="UOO93633.1"/>
    </source>
</evidence>
<dbReference type="CDD" id="cd07067">
    <property type="entry name" value="HP_PGM_like"/>
    <property type="match status" value="1"/>
</dbReference>
<sequence>MDLILWRHAQAVDGTPDIRRKLTRKGQQQAQDMAAYLAPRLPKNTVVWTSEADRSIETAAFLTDHTHVKSELNPDSHYQDILPLLLAQHKTNLLVIGHQPWLGQVWEHCMNGGVQHNDYWTIKKGGFVWLRVQMNLERLDTTLVASLTPAFLNHG</sequence>
<accession>A0ABY4EG10</accession>
<reference evidence="1" key="1">
    <citation type="submission" date="2021-12" db="EMBL/GenBank/DDBJ databases">
        <authorList>
            <person name="Veyrier F.J."/>
        </authorList>
    </citation>
    <scope>NUCLEOTIDE SEQUENCE</scope>
    <source>
        <strain evidence="1">SAG 1488-6</strain>
    </source>
</reference>
<dbReference type="SUPFAM" id="SSF53254">
    <property type="entry name" value="Phosphoglycerate mutase-like"/>
    <property type="match status" value="1"/>
</dbReference>